<dbReference type="PROSITE" id="PS50887">
    <property type="entry name" value="GGDEF"/>
    <property type="match status" value="1"/>
</dbReference>
<protein>
    <recommendedName>
        <fullName evidence="1">GGDEF domain-containing protein</fullName>
    </recommendedName>
</protein>
<dbReference type="SUPFAM" id="SSF55785">
    <property type="entry name" value="PYP-like sensor domain (PAS domain)"/>
    <property type="match status" value="1"/>
</dbReference>
<dbReference type="InterPro" id="IPR043128">
    <property type="entry name" value="Rev_trsase/Diguanyl_cyclase"/>
</dbReference>
<reference evidence="2 3" key="1">
    <citation type="submission" date="2016-04" db="EMBL/GenBank/DDBJ databases">
        <title>Complete Genome Sequence of Halotalea alkalilenta IHB B 13600.</title>
        <authorList>
            <person name="Swarnkar M.K."/>
            <person name="Sharma A."/>
            <person name="Kaushal K."/>
            <person name="Soni R."/>
            <person name="Rana S."/>
            <person name="Singh A.K."/>
            <person name="Gulati A."/>
        </authorList>
    </citation>
    <scope>NUCLEOTIDE SEQUENCE [LARGE SCALE GENOMIC DNA]</scope>
    <source>
        <strain evidence="2 3">IHB B 13600</strain>
    </source>
</reference>
<dbReference type="InterPro" id="IPR052163">
    <property type="entry name" value="DGC-Regulatory_Protein"/>
</dbReference>
<proteinExistence type="predicted"/>
<dbReference type="InterPro" id="IPR000160">
    <property type="entry name" value="GGDEF_dom"/>
</dbReference>
<dbReference type="NCBIfam" id="TIGR00254">
    <property type="entry name" value="GGDEF"/>
    <property type="match status" value="1"/>
</dbReference>
<dbReference type="STRING" id="376489.A5892_01290"/>
<dbReference type="Proteomes" id="UP000077875">
    <property type="component" value="Chromosome"/>
</dbReference>
<dbReference type="Gene3D" id="3.30.450.20">
    <property type="entry name" value="PAS domain"/>
    <property type="match status" value="1"/>
</dbReference>
<dbReference type="CDD" id="cd01949">
    <property type="entry name" value="GGDEF"/>
    <property type="match status" value="1"/>
</dbReference>
<dbReference type="AlphaFoldDB" id="A0A172YJM9"/>
<evidence type="ECO:0000313" key="3">
    <source>
        <dbReference type="Proteomes" id="UP000077875"/>
    </source>
</evidence>
<dbReference type="InterPro" id="IPR029787">
    <property type="entry name" value="Nucleotide_cyclase"/>
</dbReference>
<evidence type="ECO:0000313" key="2">
    <source>
        <dbReference type="EMBL" id="ANF59420.1"/>
    </source>
</evidence>
<sequence length="311" mass="34750">MLERAANGANLPFRDLHIILDALPTPLSWATLPGGQIRFVNRFFTNTFGYADGEFSTVDDWIDRAYVLEEDRRQARVRWKELWEVESTGIAEVEPFEVQVLCADGSIRTVQHRGILLHEVGVGIATFEDISDRKLAEDVLRRIAFEDPLTGLPNRRVLQERWSKSMPISGGPEGMAALLLIDLDGFKGINDRFGHDGGDEVLTEVARRLCDSVGISGLVCRLGGDEFVVLLPHLRTLEQVEQLCWRIETALSRPFALAARSITLGASIGASLYPQDGRDLHDLLKRADEALYRLKTLRKGGWGWFKVPASA</sequence>
<dbReference type="PANTHER" id="PTHR46663">
    <property type="entry name" value="DIGUANYLATE CYCLASE DGCT-RELATED"/>
    <property type="match status" value="1"/>
</dbReference>
<dbReference type="SUPFAM" id="SSF55073">
    <property type="entry name" value="Nucleotide cyclase"/>
    <property type="match status" value="1"/>
</dbReference>
<dbReference type="InterPro" id="IPR035965">
    <property type="entry name" value="PAS-like_dom_sf"/>
</dbReference>
<gene>
    <name evidence="2" type="ORF">A5892_01290</name>
</gene>
<dbReference type="SMART" id="SM00267">
    <property type="entry name" value="GGDEF"/>
    <property type="match status" value="1"/>
</dbReference>
<evidence type="ECO:0000259" key="1">
    <source>
        <dbReference type="PROSITE" id="PS50887"/>
    </source>
</evidence>
<dbReference type="Pfam" id="PF00990">
    <property type="entry name" value="GGDEF"/>
    <property type="match status" value="1"/>
</dbReference>
<organism evidence="2 3">
    <name type="scientific">Halotalea alkalilenta</name>
    <dbReference type="NCBI Taxonomy" id="376489"/>
    <lineage>
        <taxon>Bacteria</taxon>
        <taxon>Pseudomonadati</taxon>
        <taxon>Pseudomonadota</taxon>
        <taxon>Gammaproteobacteria</taxon>
        <taxon>Oceanospirillales</taxon>
        <taxon>Halomonadaceae</taxon>
        <taxon>Halotalea</taxon>
    </lineage>
</organism>
<dbReference type="EMBL" id="CP015243">
    <property type="protein sequence ID" value="ANF59420.1"/>
    <property type="molecule type" value="Genomic_DNA"/>
</dbReference>
<accession>A0A172YJM9</accession>
<dbReference type="KEGG" id="haa:A5892_01290"/>
<feature type="domain" description="GGDEF" evidence="1">
    <location>
        <begin position="174"/>
        <end position="307"/>
    </location>
</feature>
<dbReference type="PANTHER" id="PTHR46663:SF2">
    <property type="entry name" value="GGDEF DOMAIN-CONTAINING PROTEIN"/>
    <property type="match status" value="1"/>
</dbReference>
<keyword evidence="3" id="KW-1185">Reference proteome</keyword>
<name>A0A172YJM9_9GAMM</name>
<dbReference type="Gene3D" id="3.30.70.270">
    <property type="match status" value="1"/>
</dbReference>